<dbReference type="PROSITE" id="PS01131">
    <property type="entry name" value="RRNA_A_DIMETH"/>
    <property type="match status" value="1"/>
</dbReference>
<gene>
    <name evidence="7" type="primary">rsmA</name>
    <name evidence="7" type="synonym">ksgA</name>
    <name evidence="10" type="ORF">CIAN88_19335</name>
</gene>
<dbReference type="InterPro" id="IPR029063">
    <property type="entry name" value="SAM-dependent_MTases_sf"/>
</dbReference>
<dbReference type="EC" id="2.1.1.182" evidence="7"/>
<dbReference type="AlphaFoldDB" id="A0A099I0X6"/>
<dbReference type="HAMAP" id="MF_00607">
    <property type="entry name" value="16SrRNA_methyltr_A"/>
    <property type="match status" value="1"/>
</dbReference>
<evidence type="ECO:0000313" key="11">
    <source>
        <dbReference type="Proteomes" id="UP000030008"/>
    </source>
</evidence>
<evidence type="ECO:0000256" key="2">
    <source>
        <dbReference type="ARBA" id="ARBA00022552"/>
    </source>
</evidence>
<feature type="binding site" evidence="7 8">
    <location>
        <position position="127"/>
    </location>
    <ligand>
        <name>S-adenosyl-L-methionine</name>
        <dbReference type="ChEBI" id="CHEBI:59789"/>
    </ligand>
</feature>
<feature type="binding site" evidence="7 8">
    <location>
        <position position="29"/>
    </location>
    <ligand>
        <name>S-adenosyl-L-methionine</name>
        <dbReference type="ChEBI" id="CHEBI:59789"/>
    </ligand>
</feature>
<dbReference type="InterPro" id="IPR001737">
    <property type="entry name" value="KsgA/Erm"/>
</dbReference>
<keyword evidence="3 7" id="KW-0489">Methyltransferase</keyword>
<sequence>MKKPIATPSRTKEILETHGMFAKKNYGQNFLIESGIVDKIARHAVLSDHCVVFEIGPGIGALTQYLCEYAKKVVSFEIDERLPDVLADTLQEYDNFELVMSDFLEIDLKEWCRTYREEGYDVVIAANLPYYITTPILFKIFESKADVAAITVMMQKEVADRFAAEVNTKDYNALSIITQYRCEVIPVMKVPKNVFLPKPNVDSAVLQFRFRDTPQNIEEESFFPLVKACFRQRRKTILNNYGEYCQDKQQARAELEKSGIDCTRRAESVTLAEFINLYEVHRNESKSTCEN</sequence>
<keyword evidence="5 7" id="KW-0949">S-adenosyl-L-methionine</keyword>
<dbReference type="SUPFAM" id="SSF53335">
    <property type="entry name" value="S-adenosyl-L-methionine-dependent methyltransferases"/>
    <property type="match status" value="1"/>
</dbReference>
<protein>
    <recommendedName>
        <fullName evidence="7">Ribosomal RNA small subunit methyltransferase A</fullName>
        <ecNumber evidence="7">2.1.1.182</ecNumber>
    </recommendedName>
    <alternativeName>
        <fullName evidence="7">16S rRNA (adenine(1518)-N(6)/adenine(1519)-N(6))-dimethyltransferase</fullName>
    </alternativeName>
    <alternativeName>
        <fullName evidence="7">16S rRNA dimethyladenosine transferase</fullName>
    </alternativeName>
    <alternativeName>
        <fullName evidence="7">16S rRNA dimethylase</fullName>
    </alternativeName>
    <alternativeName>
        <fullName evidence="7">S-adenosylmethionine-6-N', N'-adenosyl(rRNA) dimethyltransferase</fullName>
    </alternativeName>
</protein>
<evidence type="ECO:0000256" key="6">
    <source>
        <dbReference type="ARBA" id="ARBA00022884"/>
    </source>
</evidence>
<feature type="binding site" evidence="7 8">
    <location>
        <position position="56"/>
    </location>
    <ligand>
        <name>S-adenosyl-L-methionine</name>
        <dbReference type="ChEBI" id="CHEBI:59789"/>
    </ligand>
</feature>
<dbReference type="InterPro" id="IPR023165">
    <property type="entry name" value="rRNA_Ade_diMease-like_C"/>
</dbReference>
<feature type="domain" description="Ribosomal RNA adenine methylase transferase N-terminal" evidence="9">
    <location>
        <begin position="36"/>
        <end position="212"/>
    </location>
</feature>
<accession>A0A099I0X6</accession>
<keyword evidence="2 7" id="KW-0698">rRNA processing</keyword>
<dbReference type="EMBL" id="JQIF01000104">
    <property type="protein sequence ID" value="KGJ51649.1"/>
    <property type="molecule type" value="Genomic_DNA"/>
</dbReference>
<dbReference type="FunFam" id="3.40.50.150:FF:000023">
    <property type="entry name" value="Ribosomal RNA small subunit methyltransferase A"/>
    <property type="match status" value="1"/>
</dbReference>
<feature type="binding site" evidence="7 8">
    <location>
        <position position="77"/>
    </location>
    <ligand>
        <name>S-adenosyl-L-methionine</name>
        <dbReference type="ChEBI" id="CHEBI:59789"/>
    </ligand>
</feature>
<evidence type="ECO:0000256" key="4">
    <source>
        <dbReference type="ARBA" id="ARBA00022679"/>
    </source>
</evidence>
<dbReference type="PANTHER" id="PTHR11727">
    <property type="entry name" value="DIMETHYLADENOSINE TRANSFERASE"/>
    <property type="match status" value="1"/>
</dbReference>
<dbReference type="InterPro" id="IPR020598">
    <property type="entry name" value="rRNA_Ade_methylase_Trfase_N"/>
</dbReference>
<dbReference type="PROSITE" id="PS51689">
    <property type="entry name" value="SAM_RNA_A_N6_MT"/>
    <property type="match status" value="1"/>
</dbReference>
<comment type="similarity">
    <text evidence="7">Belongs to the class I-like SAM-binding methyltransferase superfamily. rRNA adenine N(6)-methyltransferase family. RsmA subfamily.</text>
</comment>
<comment type="function">
    <text evidence="7">Specifically dimethylates two adjacent adenosines (A1518 and A1519) in the loop of a conserved hairpin near the 3'-end of 16S rRNA in the 30S particle. May play a critical role in biogenesis of 30S subunits.</text>
</comment>
<dbReference type="SMART" id="SM00650">
    <property type="entry name" value="rADc"/>
    <property type="match status" value="1"/>
</dbReference>
<keyword evidence="6 7" id="KW-0694">RNA-binding</keyword>
<comment type="subcellular location">
    <subcellularLocation>
        <location evidence="7">Cytoplasm</location>
    </subcellularLocation>
</comment>
<dbReference type="GO" id="GO:0003723">
    <property type="term" value="F:RNA binding"/>
    <property type="evidence" value="ECO:0007669"/>
    <property type="project" value="UniProtKB-UniRule"/>
</dbReference>
<dbReference type="Pfam" id="PF00398">
    <property type="entry name" value="RrnaAD"/>
    <property type="match status" value="1"/>
</dbReference>
<organism evidence="10 11">
    <name type="scientific">Clostridium innocuum</name>
    <dbReference type="NCBI Taxonomy" id="1522"/>
    <lineage>
        <taxon>Bacteria</taxon>
        <taxon>Bacillati</taxon>
        <taxon>Bacillota</taxon>
        <taxon>Clostridia</taxon>
        <taxon>Eubacteriales</taxon>
        <taxon>Clostridiaceae</taxon>
        <taxon>Clostridium</taxon>
    </lineage>
</organism>
<dbReference type="GO" id="GO:0005829">
    <property type="term" value="C:cytosol"/>
    <property type="evidence" value="ECO:0007669"/>
    <property type="project" value="TreeGrafter"/>
</dbReference>
<feature type="binding site" evidence="7 8">
    <location>
        <position position="102"/>
    </location>
    <ligand>
        <name>S-adenosyl-L-methionine</name>
        <dbReference type="ChEBI" id="CHEBI:59789"/>
    </ligand>
</feature>
<evidence type="ECO:0000313" key="10">
    <source>
        <dbReference type="EMBL" id="KGJ51649.1"/>
    </source>
</evidence>
<dbReference type="InterPro" id="IPR020596">
    <property type="entry name" value="rRNA_Ade_Mease_Trfase_CS"/>
</dbReference>
<dbReference type="Proteomes" id="UP000030008">
    <property type="component" value="Unassembled WGS sequence"/>
</dbReference>
<dbReference type="NCBIfam" id="TIGR00755">
    <property type="entry name" value="ksgA"/>
    <property type="match status" value="1"/>
</dbReference>
<dbReference type="PANTHER" id="PTHR11727:SF7">
    <property type="entry name" value="DIMETHYLADENOSINE TRANSFERASE-RELATED"/>
    <property type="match status" value="1"/>
</dbReference>
<evidence type="ECO:0000256" key="3">
    <source>
        <dbReference type="ARBA" id="ARBA00022603"/>
    </source>
</evidence>
<evidence type="ECO:0000256" key="5">
    <source>
        <dbReference type="ARBA" id="ARBA00022691"/>
    </source>
</evidence>
<dbReference type="CDD" id="cd02440">
    <property type="entry name" value="AdoMet_MTases"/>
    <property type="match status" value="1"/>
</dbReference>
<proteinExistence type="inferred from homology"/>
<evidence type="ECO:0000256" key="8">
    <source>
        <dbReference type="PROSITE-ProRule" id="PRU01026"/>
    </source>
</evidence>
<evidence type="ECO:0000256" key="1">
    <source>
        <dbReference type="ARBA" id="ARBA00022490"/>
    </source>
</evidence>
<comment type="caution">
    <text evidence="10">The sequence shown here is derived from an EMBL/GenBank/DDBJ whole genome shotgun (WGS) entry which is preliminary data.</text>
</comment>
<dbReference type="InterPro" id="IPR011530">
    <property type="entry name" value="rRNA_adenine_dimethylase"/>
</dbReference>
<dbReference type="Gene3D" id="1.10.8.100">
    <property type="entry name" value="Ribosomal RNA adenine dimethylase-like, domain 2"/>
    <property type="match status" value="1"/>
</dbReference>
<dbReference type="GO" id="GO:0052908">
    <property type="term" value="F:16S rRNA (adenine(1518)-N(6)/adenine(1519)-N(6))-dimethyltransferase activity"/>
    <property type="evidence" value="ECO:0007669"/>
    <property type="project" value="UniProtKB-EC"/>
</dbReference>
<name>A0A099I0X6_CLOIN</name>
<evidence type="ECO:0000256" key="7">
    <source>
        <dbReference type="HAMAP-Rule" id="MF_00607"/>
    </source>
</evidence>
<keyword evidence="4 7" id="KW-0808">Transferase</keyword>
<keyword evidence="1 7" id="KW-0963">Cytoplasm</keyword>
<feature type="binding site" evidence="7 8">
    <location>
        <position position="31"/>
    </location>
    <ligand>
        <name>S-adenosyl-L-methionine</name>
        <dbReference type="ChEBI" id="CHEBI:59789"/>
    </ligand>
</feature>
<reference evidence="10 11" key="1">
    <citation type="submission" date="2014-08" db="EMBL/GenBank/DDBJ databases">
        <title>Clostridium innocuum, an unnegligible vancomycin-resistant pathogen causing extra-intestinal infections.</title>
        <authorList>
            <person name="Feng Y."/>
            <person name="Chiu C.-H."/>
        </authorList>
    </citation>
    <scope>NUCLEOTIDE SEQUENCE [LARGE SCALE GENOMIC DNA]</scope>
    <source>
        <strain evidence="10 11">AN88</strain>
    </source>
</reference>
<dbReference type="RefSeq" id="WP_044907520.1">
    <property type="nucleotide sequence ID" value="NZ_JQIF01000104.1"/>
</dbReference>
<evidence type="ECO:0000259" key="9">
    <source>
        <dbReference type="SMART" id="SM00650"/>
    </source>
</evidence>
<dbReference type="Gene3D" id="3.40.50.150">
    <property type="entry name" value="Vaccinia Virus protein VP39"/>
    <property type="match status" value="1"/>
</dbReference>
<comment type="catalytic activity">
    <reaction evidence="7">
        <text>adenosine(1518)/adenosine(1519) in 16S rRNA + 4 S-adenosyl-L-methionine = N(6)-dimethyladenosine(1518)/N(6)-dimethyladenosine(1519) in 16S rRNA + 4 S-adenosyl-L-homocysteine + 4 H(+)</text>
        <dbReference type="Rhea" id="RHEA:19609"/>
        <dbReference type="Rhea" id="RHEA-COMP:10232"/>
        <dbReference type="Rhea" id="RHEA-COMP:10233"/>
        <dbReference type="ChEBI" id="CHEBI:15378"/>
        <dbReference type="ChEBI" id="CHEBI:57856"/>
        <dbReference type="ChEBI" id="CHEBI:59789"/>
        <dbReference type="ChEBI" id="CHEBI:74411"/>
        <dbReference type="ChEBI" id="CHEBI:74493"/>
        <dbReference type="EC" id="2.1.1.182"/>
    </reaction>
</comment>